<evidence type="ECO:0000259" key="2">
    <source>
        <dbReference type="Pfam" id="PF03551"/>
    </source>
</evidence>
<dbReference type="Pfam" id="PF03551">
    <property type="entry name" value="PadR"/>
    <property type="match status" value="1"/>
</dbReference>
<gene>
    <name evidence="3" type="ORF">JQS43_12595</name>
</gene>
<dbReference type="PANTHER" id="PTHR33169">
    <property type="entry name" value="PADR-FAMILY TRANSCRIPTIONAL REGULATOR"/>
    <property type="match status" value="1"/>
</dbReference>
<dbReference type="InterPro" id="IPR005149">
    <property type="entry name" value="Tscrpt_reg_PadR_N"/>
</dbReference>
<evidence type="ECO:0000313" key="4">
    <source>
        <dbReference type="Proteomes" id="UP000662857"/>
    </source>
</evidence>
<dbReference type="InterPro" id="IPR052509">
    <property type="entry name" value="Metal_resp_DNA-bind_regulator"/>
</dbReference>
<dbReference type="Gene3D" id="1.10.10.10">
    <property type="entry name" value="Winged helix-like DNA-binding domain superfamily/Winged helix DNA-binding domain"/>
    <property type="match status" value="1"/>
</dbReference>
<dbReference type="EMBL" id="CP070499">
    <property type="protein sequence ID" value="QSB17283.1"/>
    <property type="molecule type" value="Genomic_DNA"/>
</dbReference>
<dbReference type="InterPro" id="IPR036388">
    <property type="entry name" value="WH-like_DNA-bd_sf"/>
</dbReference>
<sequence>MAKRRKVGNLMALAILSVVAHRSMHPYEMAAALRGWGKGEDMKIKWGSLYAVVQNLAKHGLLAEAGTSQEGRRPPRTVYRITDAGRAELVDWARELLCEVGSEFRAGLSVMVVLPPDQVVELLQQRIIGLAGELTRRREALAAAAVEVPRLFLVEDEYDLAALAAEHEWVTALHRELIDGTFPGLAQWRDFHVHGEVPADMRELAERGIERGRQ</sequence>
<accession>A0A895YPQ8</accession>
<keyword evidence="1" id="KW-0732">Signal</keyword>
<dbReference type="InterPro" id="IPR036390">
    <property type="entry name" value="WH_DNA-bd_sf"/>
</dbReference>
<evidence type="ECO:0000313" key="3">
    <source>
        <dbReference type="EMBL" id="QSB17283.1"/>
    </source>
</evidence>
<dbReference type="SUPFAM" id="SSF46785">
    <property type="entry name" value="Winged helix' DNA-binding domain"/>
    <property type="match status" value="1"/>
</dbReference>
<feature type="signal peptide" evidence="1">
    <location>
        <begin position="1"/>
        <end position="22"/>
    </location>
</feature>
<dbReference type="AlphaFoldDB" id="A0A895YPQ8"/>
<name>A0A895YPQ8_9ACTN</name>
<dbReference type="Proteomes" id="UP000662857">
    <property type="component" value="Chromosome"/>
</dbReference>
<reference evidence="3" key="1">
    <citation type="submission" date="2021-02" db="EMBL/GenBank/DDBJ databases">
        <title>Natrosporangium hydrolyticum gen. nov., sp. nov, a haloalkaliphilic actinobacterium from a soda solonchak soil.</title>
        <authorList>
            <person name="Sorokin D.Y."/>
            <person name="Khijniak T.V."/>
            <person name="Zakharycheva A.P."/>
            <person name="Boueva O.V."/>
            <person name="Ariskina E.V."/>
            <person name="Hahnke R.L."/>
            <person name="Bunk B."/>
            <person name="Sproer C."/>
            <person name="Schumann P."/>
            <person name="Evtushenko L.I."/>
            <person name="Kublanov I.V."/>
        </authorList>
    </citation>
    <scope>NUCLEOTIDE SEQUENCE</scope>
    <source>
        <strain evidence="3">DSM 106523</strain>
    </source>
</reference>
<keyword evidence="4" id="KW-1185">Reference proteome</keyword>
<proteinExistence type="predicted"/>
<protein>
    <submittedName>
        <fullName evidence="3">PadR family transcriptional regulator</fullName>
    </submittedName>
</protein>
<feature type="domain" description="Transcription regulator PadR N-terminal" evidence="2">
    <location>
        <begin position="15"/>
        <end position="89"/>
    </location>
</feature>
<feature type="chain" id="PRO_5034222505" evidence="1">
    <location>
        <begin position="23"/>
        <end position="214"/>
    </location>
</feature>
<dbReference type="PANTHER" id="PTHR33169:SF14">
    <property type="entry name" value="TRANSCRIPTIONAL REGULATOR RV3488"/>
    <property type="match status" value="1"/>
</dbReference>
<organism evidence="3 4">
    <name type="scientific">Natronosporangium hydrolyticum</name>
    <dbReference type="NCBI Taxonomy" id="2811111"/>
    <lineage>
        <taxon>Bacteria</taxon>
        <taxon>Bacillati</taxon>
        <taxon>Actinomycetota</taxon>
        <taxon>Actinomycetes</taxon>
        <taxon>Micromonosporales</taxon>
        <taxon>Micromonosporaceae</taxon>
        <taxon>Natronosporangium</taxon>
    </lineage>
</organism>
<evidence type="ECO:0000256" key="1">
    <source>
        <dbReference type="SAM" id="SignalP"/>
    </source>
</evidence>
<dbReference type="KEGG" id="nhy:JQS43_12595"/>